<gene>
    <name evidence="2" type="ordered locus">Dole_2254</name>
</gene>
<keyword evidence="1" id="KW-1133">Transmembrane helix</keyword>
<dbReference type="NCBIfam" id="NF045716">
    <property type="entry name" value="sulf_resp_HmcE"/>
    <property type="match status" value="1"/>
</dbReference>
<dbReference type="EMBL" id="CP000859">
    <property type="protein sequence ID" value="ABW68058.1"/>
    <property type="molecule type" value="Genomic_DNA"/>
</dbReference>
<name>A8ZUW8_DESOH</name>
<evidence type="ECO:0000313" key="3">
    <source>
        <dbReference type="Proteomes" id="UP000008561"/>
    </source>
</evidence>
<dbReference type="AlphaFoldDB" id="A8ZUW8"/>
<dbReference type="Gene3D" id="1.20.950.20">
    <property type="entry name" value="Transmembrane di-heme cytochromes, Chain C"/>
    <property type="match status" value="1"/>
</dbReference>
<keyword evidence="3" id="KW-1185">Reference proteome</keyword>
<feature type="transmembrane region" description="Helical" evidence="1">
    <location>
        <begin position="171"/>
        <end position="191"/>
    </location>
</feature>
<organism evidence="2 3">
    <name type="scientific">Desulfosudis oleivorans (strain DSM 6200 / JCM 39069 / Hxd3)</name>
    <name type="common">Desulfococcus oleovorans</name>
    <dbReference type="NCBI Taxonomy" id="96561"/>
    <lineage>
        <taxon>Bacteria</taxon>
        <taxon>Pseudomonadati</taxon>
        <taxon>Thermodesulfobacteriota</taxon>
        <taxon>Desulfobacteria</taxon>
        <taxon>Desulfobacterales</taxon>
        <taxon>Desulfosudaceae</taxon>
        <taxon>Desulfosudis</taxon>
    </lineage>
</organism>
<feature type="transmembrane region" description="Helical" evidence="1">
    <location>
        <begin position="148"/>
        <end position="165"/>
    </location>
</feature>
<dbReference type="SUPFAM" id="SSF103501">
    <property type="entry name" value="Respiratory nitrate reductase 1 gamma chain"/>
    <property type="match status" value="1"/>
</dbReference>
<evidence type="ECO:0000313" key="2">
    <source>
        <dbReference type="EMBL" id="ABW68058.1"/>
    </source>
</evidence>
<dbReference type="STRING" id="96561.Dole_2254"/>
<feature type="transmembrane region" description="Helical" evidence="1">
    <location>
        <begin position="73"/>
        <end position="94"/>
    </location>
</feature>
<dbReference type="Proteomes" id="UP000008561">
    <property type="component" value="Chromosome"/>
</dbReference>
<dbReference type="HOGENOM" id="CLU_107083_0_0_7"/>
<feature type="transmembrane region" description="Helical" evidence="1">
    <location>
        <begin position="114"/>
        <end position="136"/>
    </location>
</feature>
<reference evidence="2 3" key="1">
    <citation type="submission" date="2007-10" db="EMBL/GenBank/DDBJ databases">
        <title>Complete sequence of Desulfococcus oleovorans Hxd3.</title>
        <authorList>
            <consortium name="US DOE Joint Genome Institute"/>
            <person name="Copeland A."/>
            <person name="Lucas S."/>
            <person name="Lapidus A."/>
            <person name="Barry K."/>
            <person name="Glavina del Rio T."/>
            <person name="Dalin E."/>
            <person name="Tice H."/>
            <person name="Pitluck S."/>
            <person name="Kiss H."/>
            <person name="Brettin T."/>
            <person name="Bruce D."/>
            <person name="Detter J.C."/>
            <person name="Han C."/>
            <person name="Schmutz J."/>
            <person name="Larimer F."/>
            <person name="Land M."/>
            <person name="Hauser L."/>
            <person name="Kyrpides N."/>
            <person name="Kim E."/>
            <person name="Wawrik B."/>
            <person name="Richardson P."/>
        </authorList>
    </citation>
    <scope>NUCLEOTIDE SEQUENCE [LARGE SCALE GENOMIC DNA]</scope>
    <source>
        <strain evidence="3">DSM 6200 / JCM 39069 / Hxd3</strain>
    </source>
</reference>
<accession>A8ZUW8</accession>
<proteinExistence type="predicted"/>
<keyword evidence="1" id="KW-0472">Membrane</keyword>
<keyword evidence="1" id="KW-0812">Transmembrane</keyword>
<feature type="transmembrane region" description="Helical" evidence="1">
    <location>
        <begin position="6"/>
        <end position="29"/>
    </location>
</feature>
<dbReference type="OrthoDB" id="5450521at2"/>
<sequence>MYDFVTGPLLWLTFIIFVVGLLVRLVVYIRGLDWKADRVTYRVNTSYGIKGALRSIISWLIPYKTFGWRTNPVMTVLFFIMHVGLLVTPVFLKAHNYMLYDAFGFSLPTIPDGVADLLTIGVITAVAFILLRRLALPEVRILTDWKDIVLLGITAAPFVTGFLAYHEAGNYDFWIIAHILSGEIMLIAVPFTKLSHFLLFFLSRAQLGMDFGIKRGGMKGKGFAW</sequence>
<dbReference type="eggNOG" id="COG2181">
    <property type="taxonomic scope" value="Bacteria"/>
</dbReference>
<dbReference type="InterPro" id="IPR054903">
    <property type="entry name" value="sulf_resp_HmcE"/>
</dbReference>
<evidence type="ECO:0000256" key="1">
    <source>
        <dbReference type="SAM" id="Phobius"/>
    </source>
</evidence>
<dbReference type="KEGG" id="dol:Dole_2254"/>
<dbReference type="InterPro" id="IPR036197">
    <property type="entry name" value="NarG-like_sf"/>
</dbReference>
<dbReference type="RefSeq" id="WP_012175670.1">
    <property type="nucleotide sequence ID" value="NC_009943.1"/>
</dbReference>
<protein>
    <submittedName>
        <fullName evidence="2">Hmc operon protein 5</fullName>
    </submittedName>
</protein>